<dbReference type="AlphaFoldDB" id="A0AAD3XYW0"/>
<feature type="signal peptide" evidence="1">
    <location>
        <begin position="1"/>
        <end position="19"/>
    </location>
</feature>
<dbReference type="EMBL" id="BSYO01000022">
    <property type="protein sequence ID" value="GMH21091.1"/>
    <property type="molecule type" value="Genomic_DNA"/>
</dbReference>
<keyword evidence="1" id="KW-0732">Signal</keyword>
<comment type="caution">
    <text evidence="2">The sequence shown here is derived from an EMBL/GenBank/DDBJ whole genome shotgun (WGS) entry which is preliminary data.</text>
</comment>
<keyword evidence="3" id="KW-1185">Reference proteome</keyword>
<evidence type="ECO:0000256" key="1">
    <source>
        <dbReference type="SAM" id="SignalP"/>
    </source>
</evidence>
<proteinExistence type="predicted"/>
<accession>A0AAD3XYW0</accession>
<sequence length="135" mass="15174">MLLMLWALILIFGWGSVDAACESSWCSELVFCLLWCDRPESDRGWLADRGRIQNADRLLAFWFLWPISFANCGRSHWAPKADLDGNFADLTWGAFQLPSSFAPGCNFDASADVDSKLALFSAVWLMWACVSPVCR</sequence>
<feature type="chain" id="PRO_5042277196" description="Secreted protein" evidence="1">
    <location>
        <begin position="20"/>
        <end position="135"/>
    </location>
</feature>
<protein>
    <recommendedName>
        <fullName evidence="4">Secreted protein</fullName>
    </recommendedName>
</protein>
<evidence type="ECO:0008006" key="4">
    <source>
        <dbReference type="Google" id="ProtNLM"/>
    </source>
</evidence>
<name>A0AAD3XYW0_NEPGR</name>
<organism evidence="2 3">
    <name type="scientific">Nepenthes gracilis</name>
    <name type="common">Slender pitcher plant</name>
    <dbReference type="NCBI Taxonomy" id="150966"/>
    <lineage>
        <taxon>Eukaryota</taxon>
        <taxon>Viridiplantae</taxon>
        <taxon>Streptophyta</taxon>
        <taxon>Embryophyta</taxon>
        <taxon>Tracheophyta</taxon>
        <taxon>Spermatophyta</taxon>
        <taxon>Magnoliopsida</taxon>
        <taxon>eudicotyledons</taxon>
        <taxon>Gunneridae</taxon>
        <taxon>Pentapetalae</taxon>
        <taxon>Caryophyllales</taxon>
        <taxon>Nepenthaceae</taxon>
        <taxon>Nepenthes</taxon>
    </lineage>
</organism>
<gene>
    <name evidence="2" type="ORF">Nepgr_022933</name>
</gene>
<dbReference type="Proteomes" id="UP001279734">
    <property type="component" value="Unassembled WGS sequence"/>
</dbReference>
<evidence type="ECO:0000313" key="3">
    <source>
        <dbReference type="Proteomes" id="UP001279734"/>
    </source>
</evidence>
<evidence type="ECO:0000313" key="2">
    <source>
        <dbReference type="EMBL" id="GMH21091.1"/>
    </source>
</evidence>
<reference evidence="2" key="1">
    <citation type="submission" date="2023-05" db="EMBL/GenBank/DDBJ databases">
        <title>Nepenthes gracilis genome sequencing.</title>
        <authorList>
            <person name="Fukushima K."/>
        </authorList>
    </citation>
    <scope>NUCLEOTIDE SEQUENCE</scope>
    <source>
        <strain evidence="2">SING2019-196</strain>
    </source>
</reference>